<dbReference type="SMART" id="SM00490">
    <property type="entry name" value="HELICc"/>
    <property type="match status" value="1"/>
</dbReference>
<dbReference type="SMART" id="SM00487">
    <property type="entry name" value="DEXDc"/>
    <property type="match status" value="1"/>
</dbReference>
<dbReference type="InterPro" id="IPR000629">
    <property type="entry name" value="RNA-helicase_DEAD-box_CS"/>
</dbReference>
<comment type="similarity">
    <text evidence="7">Belongs to the DEAD box helicase family.</text>
</comment>
<dbReference type="GO" id="GO:0016787">
    <property type="term" value="F:hydrolase activity"/>
    <property type="evidence" value="ECO:0007669"/>
    <property type="project" value="UniProtKB-KW"/>
</dbReference>
<dbReference type="PANTHER" id="PTHR24031">
    <property type="entry name" value="RNA HELICASE"/>
    <property type="match status" value="1"/>
</dbReference>
<feature type="region of interest" description="Disordered" evidence="9">
    <location>
        <begin position="1"/>
        <end position="56"/>
    </location>
</feature>
<evidence type="ECO:0000256" key="2">
    <source>
        <dbReference type="ARBA" id="ARBA00022801"/>
    </source>
</evidence>
<dbReference type="Pfam" id="PF13959">
    <property type="entry name" value="CTE_SPB4"/>
    <property type="match status" value="1"/>
</dbReference>
<reference evidence="13" key="1">
    <citation type="submission" date="2020-10" db="EMBL/GenBank/DDBJ databases">
        <title>Unveiling of a novel bifunctional photoreceptor, Dualchrome1, isolated from a cosmopolitan green alga.</title>
        <authorList>
            <person name="Suzuki S."/>
            <person name="Kawachi M."/>
        </authorList>
    </citation>
    <scope>NUCLEOTIDE SEQUENCE</scope>
    <source>
        <strain evidence="13">NIES 2893</strain>
    </source>
</reference>
<dbReference type="CDD" id="cd18787">
    <property type="entry name" value="SF2_C_DEAD"/>
    <property type="match status" value="1"/>
</dbReference>
<comment type="caution">
    <text evidence="13">The sequence shown here is derived from an EMBL/GenBank/DDBJ whole genome shotgun (WGS) entry which is preliminary data.</text>
</comment>
<dbReference type="GO" id="GO:0003723">
    <property type="term" value="F:RNA binding"/>
    <property type="evidence" value="ECO:0007669"/>
    <property type="project" value="UniProtKB-UniRule"/>
</dbReference>
<dbReference type="Pfam" id="PF00271">
    <property type="entry name" value="Helicase_C"/>
    <property type="match status" value="1"/>
</dbReference>
<dbReference type="Pfam" id="PF00270">
    <property type="entry name" value="DEAD"/>
    <property type="match status" value="1"/>
</dbReference>
<evidence type="ECO:0000256" key="3">
    <source>
        <dbReference type="ARBA" id="ARBA00022806"/>
    </source>
</evidence>
<accession>A0A830HCC2</accession>
<dbReference type="InterPro" id="IPR001650">
    <property type="entry name" value="Helicase_C-like"/>
</dbReference>
<dbReference type="EMBL" id="BNJQ01000007">
    <property type="protein sequence ID" value="GHP04388.1"/>
    <property type="molecule type" value="Genomic_DNA"/>
</dbReference>
<evidence type="ECO:0000256" key="6">
    <source>
        <dbReference type="PROSITE-ProRule" id="PRU00552"/>
    </source>
</evidence>
<dbReference type="PROSITE" id="PS00039">
    <property type="entry name" value="DEAD_ATP_HELICASE"/>
    <property type="match status" value="1"/>
</dbReference>
<feature type="domain" description="Helicase C-terminal" evidence="11">
    <location>
        <begin position="350"/>
        <end position="550"/>
    </location>
</feature>
<feature type="domain" description="Helicase ATP-binding" evidence="10">
    <location>
        <begin position="89"/>
        <end position="265"/>
    </location>
</feature>
<feature type="short sequence motif" description="Q motif" evidence="6">
    <location>
        <begin position="57"/>
        <end position="86"/>
    </location>
</feature>
<dbReference type="InterPro" id="IPR014014">
    <property type="entry name" value="RNA_helicase_DEAD_Q_motif"/>
</dbReference>
<evidence type="ECO:0000259" key="11">
    <source>
        <dbReference type="PROSITE" id="PS51194"/>
    </source>
</evidence>
<comment type="domain">
    <text evidence="8">The Q motif is unique to and characteristic of the DEAD box family of RNA helicases and controls ATP binding and hydrolysis.</text>
</comment>
<dbReference type="AlphaFoldDB" id="A0A830HCC2"/>
<evidence type="ECO:0000313" key="14">
    <source>
        <dbReference type="Proteomes" id="UP000660262"/>
    </source>
</evidence>
<keyword evidence="4 7" id="KW-0067">ATP-binding</keyword>
<protein>
    <recommendedName>
        <fullName evidence="8">ATP-dependent RNA helicase</fullName>
        <ecNumber evidence="8">3.6.4.13</ecNumber>
    </recommendedName>
</protein>
<dbReference type="GO" id="GO:0005524">
    <property type="term" value="F:ATP binding"/>
    <property type="evidence" value="ECO:0007669"/>
    <property type="project" value="UniProtKB-UniRule"/>
</dbReference>
<dbReference type="SUPFAM" id="SSF52540">
    <property type="entry name" value="P-loop containing nucleoside triphosphate hydrolases"/>
    <property type="match status" value="2"/>
</dbReference>
<dbReference type="Gene3D" id="3.40.50.300">
    <property type="entry name" value="P-loop containing nucleotide triphosphate hydrolases"/>
    <property type="match status" value="2"/>
</dbReference>
<dbReference type="GO" id="GO:0003724">
    <property type="term" value="F:RNA helicase activity"/>
    <property type="evidence" value="ECO:0007669"/>
    <property type="project" value="UniProtKB-EC"/>
</dbReference>
<evidence type="ECO:0000313" key="13">
    <source>
        <dbReference type="EMBL" id="GHP04388.1"/>
    </source>
</evidence>
<dbReference type="PROSITE" id="PS51192">
    <property type="entry name" value="HELICASE_ATP_BIND_1"/>
    <property type="match status" value="1"/>
</dbReference>
<dbReference type="InterPro" id="IPR014001">
    <property type="entry name" value="Helicase_ATP-bd"/>
</dbReference>
<evidence type="ECO:0000256" key="7">
    <source>
        <dbReference type="RuleBase" id="RU000492"/>
    </source>
</evidence>
<gene>
    <name evidence="13" type="ORF">PPROV_000314200</name>
</gene>
<dbReference type="SMART" id="SM01178">
    <property type="entry name" value="DUF4217"/>
    <property type="match status" value="1"/>
</dbReference>
<organism evidence="13 14">
    <name type="scientific">Pycnococcus provasolii</name>
    <dbReference type="NCBI Taxonomy" id="41880"/>
    <lineage>
        <taxon>Eukaryota</taxon>
        <taxon>Viridiplantae</taxon>
        <taxon>Chlorophyta</taxon>
        <taxon>Pseudoscourfieldiophyceae</taxon>
        <taxon>Pseudoscourfieldiales</taxon>
        <taxon>Pycnococcaceae</taxon>
        <taxon>Pycnococcus</taxon>
    </lineage>
</organism>
<dbReference type="PROSITE" id="PS51194">
    <property type="entry name" value="HELICASE_CTER"/>
    <property type="match status" value="1"/>
</dbReference>
<keyword evidence="2 7" id="KW-0378">Hydrolase</keyword>
<proteinExistence type="inferred from homology"/>
<evidence type="ECO:0000259" key="12">
    <source>
        <dbReference type="PROSITE" id="PS51195"/>
    </source>
</evidence>
<keyword evidence="5 8" id="KW-0694">RNA-binding</keyword>
<evidence type="ECO:0000256" key="5">
    <source>
        <dbReference type="ARBA" id="ARBA00022884"/>
    </source>
</evidence>
<evidence type="ECO:0000256" key="8">
    <source>
        <dbReference type="RuleBase" id="RU365068"/>
    </source>
</evidence>
<feature type="compositionally biased region" description="Polar residues" evidence="9">
    <location>
        <begin position="1"/>
        <end position="16"/>
    </location>
</feature>
<dbReference type="InterPro" id="IPR025313">
    <property type="entry name" value="SPB4-like_CTE"/>
</dbReference>
<dbReference type="InterPro" id="IPR027417">
    <property type="entry name" value="P-loop_NTPase"/>
</dbReference>
<feature type="region of interest" description="Disordered" evidence="9">
    <location>
        <begin position="631"/>
        <end position="684"/>
    </location>
</feature>
<dbReference type="OrthoDB" id="422663at2759"/>
<comment type="function">
    <text evidence="8">RNA helicase.</text>
</comment>
<dbReference type="Proteomes" id="UP000660262">
    <property type="component" value="Unassembled WGS sequence"/>
</dbReference>
<sequence length="684" mass="74624">MKKDSSSLSQRLNRNASKALANARAHVAVDVPHSPSPNDDDDDAPTTSTPTTSNHVRSFEHMNLHAALQTCLKEKLHFSKPTQVQTLSIPPLIKGKDVLVQAPTGSGKTLAFLLPLVHRIISRGARLFGKQHEGPIERAHGTVVLVVSPTRELSLQIESVCNTLLYGCRMNAQIVCGHVIGGEKVKSEKSRLRKGITVLCCTPGRLLEHLKNTASFRVDHLKALVLDEADRLLELGFMATLREILEILERKAAPRRQTALFSATLLHACGVDGGDLAAPARGKQKHTVAHLAELSLNDPAIVRVGAQAGASAGLSGDNNDTTNNAEDEVPHYSMPSTLVHASIEVPCKERLSLLVALLRQRCSRSDDVKASHGGDGSGDDGGNHKAIVFMSAKDSVMFHHTLLGTAELGRSAGRFASCLPLGVVRGVPLYYIHGDLPQDERAKQLLRFSKAPCGALLCTDVASRGLDLPAVNLIVQFDCPGDAADYVHRAGRCARTGAAGTSVLFLRPCESEFGTWIEQRGVGKFRHLDRHDIYRSCLQAEQRKRTEDGNHNKKLGSNHVREEVFALQRALQACVARNVELHDQAMSGFRSFVRAYAAHPAAVKYMLHVQRLHLGHVAQSFGLKEAPTLIGKGGSKKEAKRKAVERKSKEYETGVKRVKRGGREQEYETGVKRVKRGGREHARE</sequence>
<keyword evidence="1 7" id="KW-0547">Nucleotide-binding</keyword>
<evidence type="ECO:0000256" key="4">
    <source>
        <dbReference type="ARBA" id="ARBA00022840"/>
    </source>
</evidence>
<dbReference type="InterPro" id="IPR011545">
    <property type="entry name" value="DEAD/DEAH_box_helicase_dom"/>
</dbReference>
<keyword evidence="14" id="KW-1185">Reference proteome</keyword>
<feature type="compositionally biased region" description="Basic and acidic residues" evidence="9">
    <location>
        <begin position="635"/>
        <end position="684"/>
    </location>
</feature>
<evidence type="ECO:0000256" key="1">
    <source>
        <dbReference type="ARBA" id="ARBA00022741"/>
    </source>
</evidence>
<feature type="domain" description="DEAD-box RNA helicase Q" evidence="12">
    <location>
        <begin position="57"/>
        <end position="86"/>
    </location>
</feature>
<evidence type="ECO:0000256" key="9">
    <source>
        <dbReference type="SAM" id="MobiDB-lite"/>
    </source>
</evidence>
<name>A0A830HCC2_9CHLO</name>
<evidence type="ECO:0000259" key="10">
    <source>
        <dbReference type="PROSITE" id="PS51192"/>
    </source>
</evidence>
<comment type="catalytic activity">
    <reaction evidence="8">
        <text>ATP + H2O = ADP + phosphate + H(+)</text>
        <dbReference type="Rhea" id="RHEA:13065"/>
        <dbReference type="ChEBI" id="CHEBI:15377"/>
        <dbReference type="ChEBI" id="CHEBI:15378"/>
        <dbReference type="ChEBI" id="CHEBI:30616"/>
        <dbReference type="ChEBI" id="CHEBI:43474"/>
        <dbReference type="ChEBI" id="CHEBI:456216"/>
        <dbReference type="EC" id="3.6.4.13"/>
    </reaction>
</comment>
<dbReference type="PROSITE" id="PS51195">
    <property type="entry name" value="Q_MOTIF"/>
    <property type="match status" value="1"/>
</dbReference>
<dbReference type="EC" id="3.6.4.13" evidence="8"/>
<keyword evidence="3 7" id="KW-0347">Helicase</keyword>